<dbReference type="EMBL" id="LR899012">
    <property type="protein sequence ID" value="CAD7087201.1"/>
    <property type="molecule type" value="Genomic_DNA"/>
</dbReference>
<dbReference type="Proteomes" id="UP000594454">
    <property type="component" value="Chromosome 4"/>
</dbReference>
<name>A0A7R8UUB0_HERIL</name>
<reference evidence="1 2" key="1">
    <citation type="submission" date="2020-11" db="EMBL/GenBank/DDBJ databases">
        <authorList>
            <person name="Wallbank WR R."/>
            <person name="Pardo Diaz C."/>
            <person name="Kozak K."/>
            <person name="Martin S."/>
            <person name="Jiggins C."/>
            <person name="Moest M."/>
            <person name="Warren A I."/>
            <person name="Generalovic N T."/>
            <person name="Byers J.R.P. K."/>
            <person name="Montejo-Kovacevich G."/>
            <person name="Yen C E."/>
        </authorList>
    </citation>
    <scope>NUCLEOTIDE SEQUENCE [LARGE SCALE GENOMIC DNA]</scope>
</reference>
<dbReference type="AlphaFoldDB" id="A0A7R8UUB0"/>
<sequence>MASRRMCFCQILRGCPPIPEQEDPTTYTEEELDSMPQIQPRQQRILTVQQTPKLILEKRRILQPRIIEDERVMNRFQTYAIPQVTFRNKFIKVPRIEYETEIVKEPQLIWLPSTEAYPEVVNIPRIVVEPKEVYEPRLFYPKPQVLDIPQQRDSNYYPVGQSFA</sequence>
<evidence type="ECO:0000313" key="2">
    <source>
        <dbReference type="Proteomes" id="UP000594454"/>
    </source>
</evidence>
<organism evidence="1 2">
    <name type="scientific">Hermetia illucens</name>
    <name type="common">Black soldier fly</name>
    <dbReference type="NCBI Taxonomy" id="343691"/>
    <lineage>
        <taxon>Eukaryota</taxon>
        <taxon>Metazoa</taxon>
        <taxon>Ecdysozoa</taxon>
        <taxon>Arthropoda</taxon>
        <taxon>Hexapoda</taxon>
        <taxon>Insecta</taxon>
        <taxon>Pterygota</taxon>
        <taxon>Neoptera</taxon>
        <taxon>Endopterygota</taxon>
        <taxon>Diptera</taxon>
        <taxon>Brachycera</taxon>
        <taxon>Stratiomyomorpha</taxon>
        <taxon>Stratiomyidae</taxon>
        <taxon>Hermetiinae</taxon>
        <taxon>Hermetia</taxon>
    </lineage>
</organism>
<protein>
    <submittedName>
        <fullName evidence="1">Uncharacterized protein</fullName>
    </submittedName>
</protein>
<gene>
    <name evidence="1" type="ORF">HERILL_LOCUS9921</name>
</gene>
<dbReference type="InParanoid" id="A0A7R8UUB0"/>
<proteinExistence type="predicted"/>
<dbReference type="OrthoDB" id="8011128at2759"/>
<keyword evidence="2" id="KW-1185">Reference proteome</keyword>
<accession>A0A7R8UUB0</accession>
<evidence type="ECO:0000313" key="1">
    <source>
        <dbReference type="EMBL" id="CAD7087201.1"/>
    </source>
</evidence>